<reference evidence="10" key="1">
    <citation type="submission" date="2020-08" db="EMBL/GenBank/DDBJ databases">
        <title>Novel species isolated from subtropical streams in China.</title>
        <authorList>
            <person name="Lu H."/>
        </authorList>
    </citation>
    <scope>NUCLEOTIDE SEQUENCE</scope>
    <source>
        <strain evidence="10">CY7W</strain>
    </source>
</reference>
<dbReference type="GO" id="GO:0046872">
    <property type="term" value="F:metal ion binding"/>
    <property type="evidence" value="ECO:0007669"/>
    <property type="project" value="UniProtKB-UniRule"/>
</dbReference>
<comment type="cofactor">
    <cofactor evidence="8">
        <name>Zn(2+)</name>
        <dbReference type="ChEBI" id="CHEBI:29105"/>
    </cofactor>
    <text evidence="8">Binds 1 zinc ion per subunit.</text>
</comment>
<organism evidence="10 11">
    <name type="scientific">Undibacterium rugosum</name>
    <dbReference type="NCBI Taxonomy" id="2762291"/>
    <lineage>
        <taxon>Bacteria</taxon>
        <taxon>Pseudomonadati</taxon>
        <taxon>Pseudomonadota</taxon>
        <taxon>Betaproteobacteria</taxon>
        <taxon>Burkholderiales</taxon>
        <taxon>Oxalobacteraceae</taxon>
        <taxon>Undibacterium</taxon>
    </lineage>
</organism>
<dbReference type="GO" id="GO:0006508">
    <property type="term" value="P:proteolysis"/>
    <property type="evidence" value="ECO:0007669"/>
    <property type="project" value="UniProtKB-UniRule"/>
</dbReference>
<feature type="binding site" evidence="8">
    <location>
        <position position="318"/>
    </location>
    <ligand>
        <name>Zn(2+)</name>
        <dbReference type="ChEBI" id="CHEBI:29105"/>
        <note>catalytic</note>
    </ligand>
</feature>
<feature type="domain" description="Peptidase M66" evidence="9">
    <location>
        <begin position="153"/>
        <end position="427"/>
    </location>
</feature>
<gene>
    <name evidence="10" type="ORF">H8K47_03030</name>
</gene>
<dbReference type="Gene3D" id="3.40.390.10">
    <property type="entry name" value="Collagenase (Catalytic Domain)"/>
    <property type="match status" value="1"/>
</dbReference>
<dbReference type="PANTHER" id="PTHR39540:SF1">
    <property type="entry name" value="DICTOMALLEIN-1-RELATED"/>
    <property type="match status" value="1"/>
</dbReference>
<dbReference type="Proteomes" id="UP000612361">
    <property type="component" value="Unassembled WGS sequence"/>
</dbReference>
<dbReference type="EMBL" id="JACOGG010000002">
    <property type="protein sequence ID" value="MBC3934328.1"/>
    <property type="molecule type" value="Genomic_DNA"/>
</dbReference>
<accession>A0A923HY60</accession>
<evidence type="ECO:0000313" key="10">
    <source>
        <dbReference type="EMBL" id="MBC3934328.1"/>
    </source>
</evidence>
<dbReference type="InterPro" id="IPR051256">
    <property type="entry name" value="Dictomallein"/>
</dbReference>
<keyword evidence="3 8" id="KW-0645">Protease</keyword>
<sequence>MLILSACGGGGTGNAGSDGKGGAAGGTPPVAARTALLISKAEVAQTHLIPPDGLNWSIANSAPLTLAAQRDALVLLRLGSADVQNPVVEVLKDGAVLGKLALTPPAQLPPSEGLDTPYGSDLWSLTLPANLVQPGISLRVSASNYDVSKPVAITVGANTELQMQILPFVLFGATNANTGLNLDNERVMHMDAAAQQQAAATWPASQVKVSNHPLGQFVADAMVIPPKAGAAAYVVSSHHELRDGAHLIDTANDLAYQIHLANGEMAMNRVTYASIIAIDKSVQSLNQLAWIGGGVSVIGSGVGAGGNTYGFLLHETGHAMGLGHSNSEYNDASTRKFPYIAGSVKGSAWGYNMATREFRNPRMAPTAPRFTWCRTNNAYQLDEQGRCYRKDPMDDADSGSDPKYRFSLFSDFNTARIQRWIQGQIKADSASATGLSGWDSSRAAWTDYTPKTGHFAAYGIKQNLPLSQNVPVHTIVATYSNAATAGASRFYEPVTHQGNLIETIDPTVTAQLSKIFPYTQNGSNPEYMWYCHTSGCDYTLRVTFSDGSQIYRVLKEGFRKYSYPETFDTGVDDPLNGKSQRSWAINIPAKNAAQIRKLELLDTPLVWRLTPVQISSARVVMSSSY</sequence>
<evidence type="ECO:0000256" key="4">
    <source>
        <dbReference type="ARBA" id="ARBA00022723"/>
    </source>
</evidence>
<dbReference type="PROSITE" id="PS51694">
    <property type="entry name" value="PEPTIDASE_M66"/>
    <property type="match status" value="1"/>
</dbReference>
<proteinExistence type="inferred from homology"/>
<dbReference type="SUPFAM" id="SSF55486">
    <property type="entry name" value="Metalloproteases ('zincins'), catalytic domain"/>
    <property type="match status" value="1"/>
</dbReference>
<keyword evidence="4 8" id="KW-0479">Metal-binding</keyword>
<feature type="binding site" evidence="8">
    <location>
        <position position="314"/>
    </location>
    <ligand>
        <name>Zn(2+)</name>
        <dbReference type="ChEBI" id="CHEBI:29105"/>
        <note>catalytic</note>
    </ligand>
</feature>
<protein>
    <recommendedName>
        <fullName evidence="2">Dictomallein</fullName>
    </recommendedName>
</protein>
<dbReference type="InterPro" id="IPR019503">
    <property type="entry name" value="Peptidase_M66_dom"/>
</dbReference>
<evidence type="ECO:0000256" key="6">
    <source>
        <dbReference type="ARBA" id="ARBA00022833"/>
    </source>
</evidence>
<feature type="active site" evidence="8">
    <location>
        <position position="315"/>
    </location>
</feature>
<evidence type="ECO:0000256" key="1">
    <source>
        <dbReference type="ARBA" id="ARBA00005693"/>
    </source>
</evidence>
<name>A0A923HY60_9BURK</name>
<keyword evidence="7 8" id="KW-0482">Metalloprotease</keyword>
<dbReference type="AlphaFoldDB" id="A0A923HY60"/>
<evidence type="ECO:0000256" key="7">
    <source>
        <dbReference type="ARBA" id="ARBA00023049"/>
    </source>
</evidence>
<dbReference type="PANTHER" id="PTHR39540">
    <property type="match status" value="1"/>
</dbReference>
<evidence type="ECO:0000256" key="8">
    <source>
        <dbReference type="PROSITE-ProRule" id="PRU01031"/>
    </source>
</evidence>
<dbReference type="GO" id="GO:0004222">
    <property type="term" value="F:metalloendopeptidase activity"/>
    <property type="evidence" value="ECO:0007669"/>
    <property type="project" value="UniProtKB-UniRule"/>
</dbReference>
<comment type="caution">
    <text evidence="10">The sequence shown here is derived from an EMBL/GenBank/DDBJ whole genome shotgun (WGS) entry which is preliminary data.</text>
</comment>
<keyword evidence="6 8" id="KW-0862">Zinc</keyword>
<keyword evidence="11" id="KW-1185">Reference proteome</keyword>
<evidence type="ECO:0000256" key="3">
    <source>
        <dbReference type="ARBA" id="ARBA00022670"/>
    </source>
</evidence>
<evidence type="ECO:0000256" key="5">
    <source>
        <dbReference type="ARBA" id="ARBA00022801"/>
    </source>
</evidence>
<evidence type="ECO:0000313" key="11">
    <source>
        <dbReference type="Proteomes" id="UP000612361"/>
    </source>
</evidence>
<dbReference type="InterPro" id="IPR024079">
    <property type="entry name" value="MetalloPept_cat_dom_sf"/>
</dbReference>
<comment type="similarity">
    <text evidence="1">Belongs to the dictomallein family.</text>
</comment>
<dbReference type="Pfam" id="PF10462">
    <property type="entry name" value="Peptidase_M66"/>
    <property type="match status" value="1"/>
</dbReference>
<dbReference type="RefSeq" id="WP_186879945.1">
    <property type="nucleotide sequence ID" value="NZ_JACOGG010000002.1"/>
</dbReference>
<feature type="binding site" evidence="8">
    <location>
        <position position="324"/>
    </location>
    <ligand>
        <name>Zn(2+)</name>
        <dbReference type="ChEBI" id="CHEBI:29105"/>
        <note>catalytic</note>
    </ligand>
</feature>
<evidence type="ECO:0000259" key="9">
    <source>
        <dbReference type="PROSITE" id="PS51694"/>
    </source>
</evidence>
<evidence type="ECO:0000256" key="2">
    <source>
        <dbReference type="ARBA" id="ARBA00018800"/>
    </source>
</evidence>
<keyword evidence="5 8" id="KW-0378">Hydrolase</keyword>